<accession>A0A2T2ZWS7</accession>
<gene>
    <name evidence="2" type="ORF">BD289DRAFT_456186</name>
</gene>
<proteinExistence type="predicted"/>
<dbReference type="Proteomes" id="UP000241462">
    <property type="component" value="Unassembled WGS sequence"/>
</dbReference>
<reference evidence="2 3" key="1">
    <citation type="journal article" date="2018" name="Mycol. Prog.">
        <title>Coniella lustricola, a new species from submerged detritus.</title>
        <authorList>
            <person name="Raudabaugh D.B."/>
            <person name="Iturriaga T."/>
            <person name="Carver A."/>
            <person name="Mondo S."/>
            <person name="Pangilinan J."/>
            <person name="Lipzen A."/>
            <person name="He G."/>
            <person name="Amirebrahimi M."/>
            <person name="Grigoriev I.V."/>
            <person name="Miller A.N."/>
        </authorList>
    </citation>
    <scope>NUCLEOTIDE SEQUENCE [LARGE SCALE GENOMIC DNA]</scope>
    <source>
        <strain evidence="2 3">B22-T-1</strain>
    </source>
</reference>
<feature type="compositionally biased region" description="Basic and acidic residues" evidence="1">
    <location>
        <begin position="74"/>
        <end position="87"/>
    </location>
</feature>
<evidence type="ECO:0000313" key="3">
    <source>
        <dbReference type="Proteomes" id="UP000241462"/>
    </source>
</evidence>
<sequence length="112" mass="11845">MALLAAAAAPLPLLRHHVLRLAAATRTTTTTTTTTHTITIATAIQSKSHPRFLPAMPYSVAVSTPALGPVPDSAVDKPHHVKAKDGSTSHYRNPHPSGAKDFGPWSIPLIMI</sequence>
<evidence type="ECO:0000313" key="2">
    <source>
        <dbReference type="EMBL" id="PSR78641.1"/>
    </source>
</evidence>
<dbReference type="AlphaFoldDB" id="A0A2T2ZWS7"/>
<feature type="non-terminal residue" evidence="2">
    <location>
        <position position="112"/>
    </location>
</feature>
<feature type="region of interest" description="Disordered" evidence="1">
    <location>
        <begin position="69"/>
        <end position="101"/>
    </location>
</feature>
<protein>
    <submittedName>
        <fullName evidence="2">Uncharacterized protein</fullName>
    </submittedName>
</protein>
<evidence type="ECO:0000256" key="1">
    <source>
        <dbReference type="SAM" id="MobiDB-lite"/>
    </source>
</evidence>
<organism evidence="2 3">
    <name type="scientific">Coniella lustricola</name>
    <dbReference type="NCBI Taxonomy" id="2025994"/>
    <lineage>
        <taxon>Eukaryota</taxon>
        <taxon>Fungi</taxon>
        <taxon>Dikarya</taxon>
        <taxon>Ascomycota</taxon>
        <taxon>Pezizomycotina</taxon>
        <taxon>Sordariomycetes</taxon>
        <taxon>Sordariomycetidae</taxon>
        <taxon>Diaporthales</taxon>
        <taxon>Schizoparmaceae</taxon>
        <taxon>Coniella</taxon>
    </lineage>
</organism>
<dbReference type="EMBL" id="KZ678599">
    <property type="protein sequence ID" value="PSR78641.1"/>
    <property type="molecule type" value="Genomic_DNA"/>
</dbReference>
<name>A0A2T2ZWS7_9PEZI</name>
<dbReference type="InParanoid" id="A0A2T2ZWS7"/>
<keyword evidence="3" id="KW-1185">Reference proteome</keyword>